<gene>
    <name evidence="4" type="ORF">FNK824_LOCUS3176</name>
    <name evidence="5" type="ORF">OTI717_LOCUS6981</name>
    <name evidence="2" type="ORF">RFH988_LOCUS1154</name>
    <name evidence="3" type="ORF">SEV965_LOCUS1215</name>
</gene>
<dbReference type="EMBL" id="CAJOAX010000509">
    <property type="protein sequence ID" value="CAF3604561.1"/>
    <property type="molecule type" value="Genomic_DNA"/>
</dbReference>
<reference evidence="5" key="1">
    <citation type="submission" date="2021-02" db="EMBL/GenBank/DDBJ databases">
        <authorList>
            <person name="Nowell W R."/>
        </authorList>
    </citation>
    <scope>NUCLEOTIDE SEQUENCE</scope>
</reference>
<evidence type="ECO:0000313" key="3">
    <source>
        <dbReference type="EMBL" id="CAF0812901.1"/>
    </source>
</evidence>
<organism evidence="5 6">
    <name type="scientific">Rotaria sordida</name>
    <dbReference type="NCBI Taxonomy" id="392033"/>
    <lineage>
        <taxon>Eukaryota</taxon>
        <taxon>Metazoa</taxon>
        <taxon>Spiralia</taxon>
        <taxon>Gnathifera</taxon>
        <taxon>Rotifera</taxon>
        <taxon>Eurotatoria</taxon>
        <taxon>Bdelloidea</taxon>
        <taxon>Philodinida</taxon>
        <taxon>Philodinidae</taxon>
        <taxon>Rotaria</taxon>
    </lineage>
</organism>
<proteinExistence type="predicted"/>
<evidence type="ECO:0000256" key="1">
    <source>
        <dbReference type="SAM" id="MobiDB-lite"/>
    </source>
</evidence>
<dbReference type="OrthoDB" id="10036636at2759"/>
<dbReference type="AlphaFoldDB" id="A0A818NCA2"/>
<dbReference type="Proteomes" id="UP000663882">
    <property type="component" value="Unassembled WGS sequence"/>
</dbReference>
<evidence type="ECO:0000313" key="2">
    <source>
        <dbReference type="EMBL" id="CAF0748457.1"/>
    </source>
</evidence>
<dbReference type="EMBL" id="CAJNOO010000021">
    <property type="protein sequence ID" value="CAF0748457.1"/>
    <property type="molecule type" value="Genomic_DNA"/>
</dbReference>
<protein>
    <submittedName>
        <fullName evidence="5">Uncharacterized protein</fullName>
    </submittedName>
</protein>
<feature type="compositionally biased region" description="Basic residues" evidence="1">
    <location>
        <begin position="117"/>
        <end position="131"/>
    </location>
</feature>
<dbReference type="Proteomes" id="UP000663874">
    <property type="component" value="Unassembled WGS sequence"/>
</dbReference>
<name>A0A818NCA2_9BILA</name>
<dbReference type="Proteomes" id="UP000663889">
    <property type="component" value="Unassembled WGS sequence"/>
</dbReference>
<feature type="region of interest" description="Disordered" evidence="1">
    <location>
        <begin position="92"/>
        <end position="131"/>
    </location>
</feature>
<evidence type="ECO:0000313" key="5">
    <source>
        <dbReference type="EMBL" id="CAF3604561.1"/>
    </source>
</evidence>
<dbReference type="Proteomes" id="UP000663823">
    <property type="component" value="Unassembled WGS sequence"/>
</dbReference>
<evidence type="ECO:0000313" key="4">
    <source>
        <dbReference type="EMBL" id="CAF3596167.1"/>
    </source>
</evidence>
<dbReference type="EMBL" id="CAJNOU010000022">
    <property type="protein sequence ID" value="CAF0812901.1"/>
    <property type="molecule type" value="Genomic_DNA"/>
</dbReference>
<evidence type="ECO:0000313" key="6">
    <source>
        <dbReference type="Proteomes" id="UP000663823"/>
    </source>
</evidence>
<comment type="caution">
    <text evidence="5">The sequence shown here is derived from an EMBL/GenBank/DDBJ whole genome shotgun (WGS) entry which is preliminary data.</text>
</comment>
<accession>A0A818NCA2</accession>
<sequence length="214" mass="25550">MFSTTTEPFYCDYQCDSRSISVLGHTEYSTNDYNFISNCTSYQHSSTLIYPQESMANTTKILINPFFGSHSTNQTSESLSEVENKCPTLIEQQEKSSIPSRHRNRSPPSNRQVITSSKKKSQERQKRKAQRTKFIQEKELIFKRQSSLLSSKYKHYRSSSDRSEHKKEKLKRLYKEYSNEDIDKQCKPLLLKEYYDLYQYAFDKYYRRFIDDQY</sequence>
<dbReference type="EMBL" id="CAJOBE010000206">
    <property type="protein sequence ID" value="CAF3596167.1"/>
    <property type="molecule type" value="Genomic_DNA"/>
</dbReference>